<dbReference type="Gene3D" id="3.90.70.10">
    <property type="entry name" value="Cysteine proteinases"/>
    <property type="match status" value="2"/>
</dbReference>
<feature type="region of interest" description="Disordered" evidence="5">
    <location>
        <begin position="219"/>
        <end position="302"/>
    </location>
</feature>
<evidence type="ECO:0000313" key="9">
    <source>
        <dbReference type="EMBL" id="KAL3799905.1"/>
    </source>
</evidence>
<feature type="compositionally biased region" description="Polar residues" evidence="5">
    <location>
        <begin position="329"/>
        <end position="339"/>
    </location>
</feature>
<evidence type="ECO:0000259" key="7">
    <source>
        <dbReference type="PROSITE" id="PS50865"/>
    </source>
</evidence>
<dbReference type="PROSITE" id="PS51283">
    <property type="entry name" value="DUSP"/>
    <property type="match status" value="1"/>
</dbReference>
<sequence length="1288" mass="144638">MEKALQHKEEGNKSFSSKDFSSAIASYRRGLASLDAAFSDNTDNNSSSSNDDEERNKCEVALRSNLALCLLRLAESNGHNNNSKNSHHNNSKLSNEEIRNCLTEARGECTAAIQLEGENAKLWYRRGQSQLLLAATNTNNTTDHGDSDTLQSCEALLSAAESDIRHCEELLQLQLREDGDTNKATTAMTSAMKKGVIQQIMEARKALKRIESDRVKLGASAAAVDPNSTNSSSTSSKSISSKLPPENEVQPKSPKRNGLIATFSRSRSGRHAANNNATATNHHGTSDGVGSHNPPPSPSEQREQFLQLLSRVHHEEAIDADADDQPPQKSQNGSNSSYPPQIGEAYFLINMPWWESWCRYVNFFHSYKLLTDENNLSEEKNEWELKRHVCRVDVMNGKLLQCLPEGASLPPGWEREKKEVLMIKKNKKGESSDSSSSSESSVESGSQDILIPGAIDNTSLMLERNNSWLVPPLDVSINNHGSNSNSSDNGESEENVPLKSNLVRGHHFEILPREAYAALISWYGEVSTPILRRVQSIDELPWIASNDKQNRNGLSVRLALYGDRWDVTAVNSSNRDYNGNFFCCCACRAPYAKSKCTKCKCARYCSKDCQKSHWPYHKNHCWSLMKQKFQNEALAAKKALVPEMNVWGRVGLNNLGNTCFMSAAVQCMSHVTPLTRLFLSNQFLTCLNENNINGTGGKVANAYATLMKDLWMGGHQHSSLSPTILKRAIELFAPQFYGVQQQDSAEFLSYLLDALHEDLNMIRNPPYVEMPDVDRGRKLTVCGAETWDAMLRRNSSYIFENFYGMYKSTCVCPKCETISVTFDTFNHITLEIPRVSKLDFVIVLMRDPGDEEPLPVRYCVSVPQTGTVSDLISALGSMSGIPASRLSICNVVIEKCLINQLYRYGPELQPMLNIACVSSYFHPLPLTNREDASVSSLTNEDLLVAYETAPLADTSKVNAVVTHRTDSGVFGLPILTSIDRDIKCCELYEKLWKYVKPFVMINHKDIDEDPSSFQIKVKSSLQVRVTDASGRNDRKLRTGGSTSILSATSNDKVADLMSLKEKEKFAFFAMEYSDLVANTDHLDKSAQIYAGNFLMIMNHNSTAEYKNRVNRMHEGSSVTLDQCFESFTQPERLDDDNMWYCPQCKEHVKAMKTVVLWKIPNMLIIHLKRFEYRNSFDRNKIGTLVEFPIDGFDMKRHCAYDPSAGSGSNYRTELVDEETPNIYDLFGVTNHYGRLGYGHYTAYARRFNEFGMESNWCEFDDENVSEVDAHGIVSPSAYVLFYRRRVLL</sequence>
<feature type="compositionally biased region" description="Low complexity" evidence="5">
    <location>
        <begin position="227"/>
        <end position="242"/>
    </location>
</feature>
<dbReference type="InterPro" id="IPR035927">
    <property type="entry name" value="DUSP-like_sf"/>
</dbReference>
<dbReference type="InterPro" id="IPR028889">
    <property type="entry name" value="USP"/>
</dbReference>
<dbReference type="Gene3D" id="6.10.140.2220">
    <property type="match status" value="1"/>
</dbReference>
<feature type="region of interest" description="Disordered" evidence="5">
    <location>
        <begin position="318"/>
        <end position="340"/>
    </location>
</feature>
<evidence type="ECO:0000313" key="10">
    <source>
        <dbReference type="Proteomes" id="UP001530400"/>
    </source>
</evidence>
<feature type="region of interest" description="Disordered" evidence="5">
    <location>
        <begin position="425"/>
        <end position="448"/>
    </location>
</feature>
<dbReference type="SUPFAM" id="SSF143791">
    <property type="entry name" value="DUSP-like"/>
    <property type="match status" value="1"/>
</dbReference>
<dbReference type="SUPFAM" id="SSF54001">
    <property type="entry name" value="Cysteine proteinases"/>
    <property type="match status" value="1"/>
</dbReference>
<evidence type="ECO:0000259" key="6">
    <source>
        <dbReference type="PROSITE" id="PS50235"/>
    </source>
</evidence>
<dbReference type="InterPro" id="IPR001394">
    <property type="entry name" value="Peptidase_C19_UCH"/>
</dbReference>
<dbReference type="EMBL" id="JALLPJ020000174">
    <property type="protein sequence ID" value="KAL3799905.1"/>
    <property type="molecule type" value="Genomic_DNA"/>
</dbReference>
<dbReference type="Gene3D" id="1.25.40.10">
    <property type="entry name" value="Tetratricopeptide repeat domain"/>
    <property type="match status" value="1"/>
</dbReference>
<keyword evidence="1" id="KW-0479">Metal-binding</keyword>
<evidence type="ECO:0000256" key="4">
    <source>
        <dbReference type="PROSITE-ProRule" id="PRU00134"/>
    </source>
</evidence>
<name>A0ABD3QQ27_9STRA</name>
<dbReference type="PROSITE" id="PS00972">
    <property type="entry name" value="USP_1"/>
    <property type="match status" value="1"/>
</dbReference>
<dbReference type="Pfam" id="PF00443">
    <property type="entry name" value="UCH"/>
    <property type="match status" value="1"/>
</dbReference>
<dbReference type="SMART" id="SM00695">
    <property type="entry name" value="DUSP"/>
    <property type="match status" value="1"/>
</dbReference>
<keyword evidence="10" id="KW-1185">Reference proteome</keyword>
<dbReference type="InterPro" id="IPR002893">
    <property type="entry name" value="Znf_MYND"/>
</dbReference>
<dbReference type="InterPro" id="IPR011990">
    <property type="entry name" value="TPR-like_helical_dom_sf"/>
</dbReference>
<comment type="caution">
    <text evidence="9">The sequence shown here is derived from an EMBL/GenBank/DDBJ whole genome shotgun (WGS) entry which is preliminary data.</text>
</comment>
<organism evidence="9 10">
    <name type="scientific">Cyclotella atomus</name>
    <dbReference type="NCBI Taxonomy" id="382360"/>
    <lineage>
        <taxon>Eukaryota</taxon>
        <taxon>Sar</taxon>
        <taxon>Stramenopiles</taxon>
        <taxon>Ochrophyta</taxon>
        <taxon>Bacillariophyta</taxon>
        <taxon>Coscinodiscophyceae</taxon>
        <taxon>Thalassiosirophycidae</taxon>
        <taxon>Stephanodiscales</taxon>
        <taxon>Stephanodiscaceae</taxon>
        <taxon>Cyclotella</taxon>
    </lineage>
</organism>
<dbReference type="PANTHER" id="PTHR21646">
    <property type="entry name" value="UBIQUITIN CARBOXYL-TERMINAL HYDROLASE"/>
    <property type="match status" value="1"/>
</dbReference>
<accession>A0ABD3QQ27</accession>
<evidence type="ECO:0000256" key="3">
    <source>
        <dbReference type="ARBA" id="ARBA00022833"/>
    </source>
</evidence>
<feature type="domain" description="USP" evidence="6">
    <location>
        <begin position="650"/>
        <end position="1285"/>
    </location>
</feature>
<gene>
    <name evidence="9" type="ORF">ACHAWO_000016</name>
</gene>
<dbReference type="PROSITE" id="PS50235">
    <property type="entry name" value="USP_3"/>
    <property type="match status" value="1"/>
</dbReference>
<evidence type="ECO:0008006" key="11">
    <source>
        <dbReference type="Google" id="ProtNLM"/>
    </source>
</evidence>
<dbReference type="SUPFAM" id="SSF48452">
    <property type="entry name" value="TPR-like"/>
    <property type="match status" value="1"/>
</dbReference>
<dbReference type="InterPro" id="IPR006615">
    <property type="entry name" value="Pept_C19_DUSP"/>
</dbReference>
<reference evidence="9 10" key="1">
    <citation type="submission" date="2024-10" db="EMBL/GenBank/DDBJ databases">
        <title>Updated reference genomes for cyclostephanoid diatoms.</title>
        <authorList>
            <person name="Roberts W.R."/>
            <person name="Alverson A.J."/>
        </authorList>
    </citation>
    <scope>NUCLEOTIDE SEQUENCE [LARGE SCALE GENOMIC DNA]</scope>
    <source>
        <strain evidence="9 10">AJA010-31</strain>
    </source>
</reference>
<keyword evidence="3" id="KW-0862">Zinc</keyword>
<dbReference type="InterPro" id="IPR018200">
    <property type="entry name" value="USP_CS"/>
</dbReference>
<feature type="compositionally biased region" description="Low complexity" evidence="5">
    <location>
        <begin position="432"/>
        <end position="446"/>
    </location>
</feature>
<protein>
    <recommendedName>
        <fullName evidence="11">Ubiquitinyl hydrolase 1</fullName>
    </recommendedName>
</protein>
<dbReference type="GO" id="GO:0008270">
    <property type="term" value="F:zinc ion binding"/>
    <property type="evidence" value="ECO:0007669"/>
    <property type="project" value="UniProtKB-KW"/>
</dbReference>
<feature type="compositionally biased region" description="Low complexity" evidence="5">
    <location>
        <begin position="271"/>
        <end position="283"/>
    </location>
</feature>
<dbReference type="CDD" id="cd02674">
    <property type="entry name" value="Peptidase_C19R"/>
    <property type="match status" value="1"/>
</dbReference>
<evidence type="ECO:0000259" key="8">
    <source>
        <dbReference type="PROSITE" id="PS51283"/>
    </source>
</evidence>
<proteinExistence type="predicted"/>
<dbReference type="PROSITE" id="PS50865">
    <property type="entry name" value="ZF_MYND_2"/>
    <property type="match status" value="1"/>
</dbReference>
<evidence type="ECO:0000256" key="5">
    <source>
        <dbReference type="SAM" id="MobiDB-lite"/>
    </source>
</evidence>
<feature type="domain" description="DUSP" evidence="8">
    <location>
        <begin position="320"/>
        <end position="535"/>
    </location>
</feature>
<dbReference type="Proteomes" id="UP001530400">
    <property type="component" value="Unassembled WGS sequence"/>
</dbReference>
<dbReference type="Gene3D" id="3.30.2230.10">
    <property type="entry name" value="DUSP-like"/>
    <property type="match status" value="1"/>
</dbReference>
<evidence type="ECO:0000256" key="2">
    <source>
        <dbReference type="ARBA" id="ARBA00022771"/>
    </source>
</evidence>
<dbReference type="InterPro" id="IPR038765">
    <property type="entry name" value="Papain-like_cys_pep_sf"/>
</dbReference>
<dbReference type="PANTHER" id="PTHR21646:SF76">
    <property type="entry name" value="UBIQUITIN CARBOXYL-TERMINAL HYDROLASE 32"/>
    <property type="match status" value="1"/>
</dbReference>
<dbReference type="Pfam" id="PF06337">
    <property type="entry name" value="DUSP"/>
    <property type="match status" value="1"/>
</dbReference>
<keyword evidence="2 4" id="KW-0863">Zinc-finger</keyword>
<dbReference type="SUPFAM" id="SSF144232">
    <property type="entry name" value="HIT/MYND zinc finger-like"/>
    <property type="match status" value="1"/>
</dbReference>
<dbReference type="PROSITE" id="PS00973">
    <property type="entry name" value="USP_2"/>
    <property type="match status" value="1"/>
</dbReference>
<feature type="domain" description="MYND-type" evidence="7">
    <location>
        <begin position="584"/>
        <end position="621"/>
    </location>
</feature>
<dbReference type="InterPro" id="IPR050185">
    <property type="entry name" value="Ub_carboxyl-term_hydrolase"/>
</dbReference>
<evidence type="ECO:0000256" key="1">
    <source>
        <dbReference type="ARBA" id="ARBA00022723"/>
    </source>
</evidence>